<dbReference type="InterPro" id="IPR004323">
    <property type="entry name" value="Ion_tolerance_CutA"/>
</dbReference>
<dbReference type="Pfam" id="PF03091">
    <property type="entry name" value="CutA1"/>
    <property type="match status" value="1"/>
</dbReference>
<comment type="caution">
    <text evidence="2">The sequence shown here is derived from an EMBL/GenBank/DDBJ whole genome shotgun (WGS) entry which is preliminary data.</text>
</comment>
<comment type="similarity">
    <text evidence="1">Belongs to the CutA family.</text>
</comment>
<dbReference type="InterPro" id="IPR015867">
    <property type="entry name" value="N-reg_PII/ATP_PRibTrfase_C"/>
</dbReference>
<sequence>MQALLVLCTCPDDAHAARIAETLVAERLAACVTRLPGARSVYRWQGAIEHADEVQLLIKTTRAGFETLRARLCALHPDELPEILAVAVEAGHAPYLDWLAAQVTPSSD</sequence>
<keyword evidence="3" id="KW-1185">Reference proteome</keyword>
<proteinExistence type="inferred from homology"/>
<reference evidence="2 3" key="1">
    <citation type="submission" date="2017-02" db="EMBL/GenBank/DDBJ databases">
        <title>Whole genome sequencing of Metallibacterium scheffleri DSM 24874 (T).</title>
        <authorList>
            <person name="Kumar S."/>
            <person name="Patil P."/>
            <person name="Patil P.B."/>
        </authorList>
    </citation>
    <scope>NUCLEOTIDE SEQUENCE [LARGE SCALE GENOMIC DNA]</scope>
    <source>
        <strain evidence="2 3">DSM 24874</strain>
    </source>
</reference>
<dbReference type="SUPFAM" id="SSF54913">
    <property type="entry name" value="GlnB-like"/>
    <property type="match status" value="1"/>
</dbReference>
<dbReference type="GO" id="GO:0010038">
    <property type="term" value="P:response to metal ion"/>
    <property type="evidence" value="ECO:0007669"/>
    <property type="project" value="InterPro"/>
</dbReference>
<dbReference type="InterPro" id="IPR011322">
    <property type="entry name" value="N-reg_PII-like_a/b"/>
</dbReference>
<dbReference type="OrthoDB" id="37622at2"/>
<dbReference type="RefSeq" id="WP_081126757.1">
    <property type="nucleotide sequence ID" value="NZ_DAHXOC010000002.1"/>
</dbReference>
<gene>
    <name evidence="2" type="ORF">B1806_10945</name>
</gene>
<dbReference type="PANTHER" id="PTHR23419">
    <property type="entry name" value="DIVALENT CATION TOLERANCE CUTA-RELATED"/>
    <property type="match status" value="1"/>
</dbReference>
<dbReference type="Gene3D" id="3.30.70.120">
    <property type="match status" value="1"/>
</dbReference>
<evidence type="ECO:0000313" key="2">
    <source>
        <dbReference type="EMBL" id="THD09426.1"/>
    </source>
</evidence>
<evidence type="ECO:0000256" key="1">
    <source>
        <dbReference type="ARBA" id="ARBA00010169"/>
    </source>
</evidence>
<accession>A0A4S3KKX9</accession>
<dbReference type="STRING" id="993689.GCA_002077135_00643"/>
<dbReference type="GO" id="GO:0005507">
    <property type="term" value="F:copper ion binding"/>
    <property type="evidence" value="ECO:0007669"/>
    <property type="project" value="TreeGrafter"/>
</dbReference>
<dbReference type="AlphaFoldDB" id="A0A4S3KKX9"/>
<protein>
    <submittedName>
        <fullName evidence="2">Divalent-cation tolerance protein CutA</fullName>
    </submittedName>
</protein>
<name>A0A4S3KKX9_9GAMM</name>
<dbReference type="PANTHER" id="PTHR23419:SF8">
    <property type="entry name" value="FI09726P"/>
    <property type="match status" value="1"/>
</dbReference>
<evidence type="ECO:0000313" key="3">
    <source>
        <dbReference type="Proteomes" id="UP000307749"/>
    </source>
</evidence>
<dbReference type="Proteomes" id="UP000307749">
    <property type="component" value="Unassembled WGS sequence"/>
</dbReference>
<organism evidence="2 3">
    <name type="scientific">Metallibacterium scheffleri</name>
    <dbReference type="NCBI Taxonomy" id="993689"/>
    <lineage>
        <taxon>Bacteria</taxon>
        <taxon>Pseudomonadati</taxon>
        <taxon>Pseudomonadota</taxon>
        <taxon>Gammaproteobacteria</taxon>
        <taxon>Lysobacterales</taxon>
        <taxon>Rhodanobacteraceae</taxon>
        <taxon>Metallibacterium</taxon>
    </lineage>
</organism>
<dbReference type="EMBL" id="MWQO01000039">
    <property type="protein sequence ID" value="THD09426.1"/>
    <property type="molecule type" value="Genomic_DNA"/>
</dbReference>